<accession>A0A0L0F678</accession>
<evidence type="ECO:0000313" key="3">
    <source>
        <dbReference type="Proteomes" id="UP000054560"/>
    </source>
</evidence>
<protein>
    <submittedName>
        <fullName evidence="2">Uncharacterized protein</fullName>
    </submittedName>
</protein>
<evidence type="ECO:0000313" key="2">
    <source>
        <dbReference type="EMBL" id="KNC72252.1"/>
    </source>
</evidence>
<dbReference type="RefSeq" id="XP_014146154.1">
    <property type="nucleotide sequence ID" value="XM_014290679.1"/>
</dbReference>
<dbReference type="Proteomes" id="UP000054560">
    <property type="component" value="Unassembled WGS sequence"/>
</dbReference>
<dbReference type="AlphaFoldDB" id="A0A0L0F678"/>
<name>A0A0L0F678_9EUKA</name>
<organism evidence="2 3">
    <name type="scientific">Sphaeroforma arctica JP610</name>
    <dbReference type="NCBI Taxonomy" id="667725"/>
    <lineage>
        <taxon>Eukaryota</taxon>
        <taxon>Ichthyosporea</taxon>
        <taxon>Ichthyophonida</taxon>
        <taxon>Sphaeroforma</taxon>
    </lineage>
</organism>
<sequence length="75" mass="8560">MENHYEILTPQSTPLTNAQSLALAVGQKQRDEQQAADRLDDRQKSRAQELASHGSVDNMKVMSPSRLRERLRAER</sequence>
<proteinExistence type="predicted"/>
<dbReference type="EMBL" id="KQ247344">
    <property type="protein sequence ID" value="KNC72252.1"/>
    <property type="molecule type" value="Genomic_DNA"/>
</dbReference>
<feature type="region of interest" description="Disordered" evidence="1">
    <location>
        <begin position="23"/>
        <end position="75"/>
    </location>
</feature>
<keyword evidence="3" id="KW-1185">Reference proteome</keyword>
<dbReference type="GeneID" id="25915700"/>
<feature type="non-terminal residue" evidence="2">
    <location>
        <position position="75"/>
    </location>
</feature>
<feature type="compositionally biased region" description="Basic and acidic residues" evidence="1">
    <location>
        <begin position="66"/>
        <end position="75"/>
    </location>
</feature>
<gene>
    <name evidence="2" type="ORF">SARC_15196</name>
</gene>
<evidence type="ECO:0000256" key="1">
    <source>
        <dbReference type="SAM" id="MobiDB-lite"/>
    </source>
</evidence>
<reference evidence="2 3" key="1">
    <citation type="submission" date="2011-02" db="EMBL/GenBank/DDBJ databases">
        <title>The Genome Sequence of Sphaeroforma arctica JP610.</title>
        <authorList>
            <consortium name="The Broad Institute Genome Sequencing Platform"/>
            <person name="Russ C."/>
            <person name="Cuomo C."/>
            <person name="Young S.K."/>
            <person name="Zeng Q."/>
            <person name="Gargeya S."/>
            <person name="Alvarado L."/>
            <person name="Berlin A."/>
            <person name="Chapman S.B."/>
            <person name="Chen Z."/>
            <person name="Freedman E."/>
            <person name="Gellesch M."/>
            <person name="Goldberg J."/>
            <person name="Griggs A."/>
            <person name="Gujja S."/>
            <person name="Heilman E."/>
            <person name="Heiman D."/>
            <person name="Howarth C."/>
            <person name="Mehta T."/>
            <person name="Neiman D."/>
            <person name="Pearson M."/>
            <person name="Roberts A."/>
            <person name="Saif S."/>
            <person name="Shea T."/>
            <person name="Shenoy N."/>
            <person name="Sisk P."/>
            <person name="Stolte C."/>
            <person name="Sykes S."/>
            <person name="White J."/>
            <person name="Yandava C."/>
            <person name="Burger G."/>
            <person name="Gray M.W."/>
            <person name="Holland P.W.H."/>
            <person name="King N."/>
            <person name="Lang F.B.F."/>
            <person name="Roger A.J."/>
            <person name="Ruiz-Trillo I."/>
            <person name="Haas B."/>
            <person name="Nusbaum C."/>
            <person name="Birren B."/>
        </authorList>
    </citation>
    <scope>NUCLEOTIDE SEQUENCE [LARGE SCALE GENOMIC DNA]</scope>
    <source>
        <strain evidence="2 3">JP610</strain>
    </source>
</reference>
<feature type="compositionally biased region" description="Basic and acidic residues" evidence="1">
    <location>
        <begin position="28"/>
        <end position="47"/>
    </location>
</feature>